<dbReference type="Proteomes" id="UP000739180">
    <property type="component" value="Unassembled WGS sequence"/>
</dbReference>
<comment type="caution">
    <text evidence="1">The sequence shown here is derived from an EMBL/GenBank/DDBJ whole genome shotgun (WGS) entry which is preliminary data.</text>
</comment>
<organism evidence="1 2">
    <name type="scientific">Alloalcanivorax gelatiniphagus</name>
    <dbReference type="NCBI Taxonomy" id="1194167"/>
    <lineage>
        <taxon>Bacteria</taxon>
        <taxon>Pseudomonadati</taxon>
        <taxon>Pseudomonadota</taxon>
        <taxon>Gammaproteobacteria</taxon>
        <taxon>Oceanospirillales</taxon>
        <taxon>Alcanivoracaceae</taxon>
        <taxon>Alloalcanivorax</taxon>
    </lineage>
</organism>
<keyword evidence="2" id="KW-1185">Reference proteome</keyword>
<reference evidence="1 2" key="1">
    <citation type="submission" date="2019-05" db="EMBL/GenBank/DDBJ databases">
        <title>Genome of Alcanivorax gelatiniphagus, an oil degrading marine bacteria.</title>
        <authorList>
            <person name="Kwon K.K."/>
        </authorList>
    </citation>
    <scope>NUCLEOTIDE SEQUENCE [LARGE SCALE GENOMIC DNA]</scope>
    <source>
        <strain evidence="1 2">MEBiC 08158</strain>
    </source>
</reference>
<dbReference type="InterPro" id="IPR003795">
    <property type="entry name" value="DUF192"/>
</dbReference>
<protein>
    <submittedName>
        <fullName evidence="1">DUF192 domain-containing protein</fullName>
    </submittedName>
</protein>
<sequence>MLPLGKIKTGILAVFLFTPEVTPAHPLPTVFLCLGDLRAPVRAEVAATPEQRGRGLMEREQLAADAGMLFRFDPPATAEQGFYMYRTLIPLDIAFLDGDGRIVDIQTMSPCESRHAFLCPVYRPGQGYHQALEVNAGFFQRHGVRPGDLIRPARGDTCR</sequence>
<gene>
    <name evidence="1" type="ORF">FGS76_08990</name>
</gene>
<dbReference type="PANTHER" id="PTHR37953:SF1">
    <property type="entry name" value="UPF0127 PROTEIN MJ1496"/>
    <property type="match status" value="1"/>
</dbReference>
<dbReference type="Gene3D" id="2.60.120.1140">
    <property type="entry name" value="Protein of unknown function DUF192"/>
    <property type="match status" value="1"/>
</dbReference>
<accession>A0ABY2XL89</accession>
<name>A0ABY2XL89_9GAMM</name>
<evidence type="ECO:0000313" key="1">
    <source>
        <dbReference type="EMBL" id="TMW12899.1"/>
    </source>
</evidence>
<evidence type="ECO:0000313" key="2">
    <source>
        <dbReference type="Proteomes" id="UP000739180"/>
    </source>
</evidence>
<proteinExistence type="predicted"/>
<dbReference type="Pfam" id="PF02643">
    <property type="entry name" value="DUF192"/>
    <property type="match status" value="1"/>
</dbReference>
<dbReference type="PANTHER" id="PTHR37953">
    <property type="entry name" value="UPF0127 PROTEIN MJ1496"/>
    <property type="match status" value="1"/>
</dbReference>
<dbReference type="EMBL" id="VCQT01000028">
    <property type="protein sequence ID" value="TMW12899.1"/>
    <property type="molecule type" value="Genomic_DNA"/>
</dbReference>
<dbReference type="InterPro" id="IPR038695">
    <property type="entry name" value="Saro_0823-like_sf"/>
</dbReference>